<dbReference type="InterPro" id="IPR036388">
    <property type="entry name" value="WH-like_DNA-bd_sf"/>
</dbReference>
<dbReference type="SUPFAM" id="SSF64288">
    <property type="entry name" value="Chorismate lyase-like"/>
    <property type="match status" value="1"/>
</dbReference>
<keyword evidence="2" id="KW-0238">DNA-binding</keyword>
<proteinExistence type="predicted"/>
<dbReference type="InterPro" id="IPR011663">
    <property type="entry name" value="UTRA"/>
</dbReference>
<dbReference type="PANTHER" id="PTHR44846">
    <property type="entry name" value="MANNOSYL-D-GLYCERATE TRANSPORT/METABOLISM SYSTEM REPRESSOR MNGR-RELATED"/>
    <property type="match status" value="1"/>
</dbReference>
<evidence type="ECO:0000256" key="1">
    <source>
        <dbReference type="ARBA" id="ARBA00023015"/>
    </source>
</evidence>
<evidence type="ECO:0000256" key="3">
    <source>
        <dbReference type="ARBA" id="ARBA00023163"/>
    </source>
</evidence>
<dbReference type="OrthoDB" id="7173258at2"/>
<reference evidence="5 6" key="1">
    <citation type="journal article" date="2015" name="Genome Announc.">
        <title>Genome Sequence of 'Candidatus Thioglobus singularis' Strain PS1, a Mixotroph from the SUP05 Clade of Marine Gammaproteobacteria.</title>
        <authorList>
            <person name="Marshall K.T."/>
            <person name="Morris R.M."/>
        </authorList>
    </citation>
    <scope>NUCLEOTIDE SEQUENCE [LARGE SCALE GENOMIC DNA]</scope>
    <source>
        <strain evidence="5 6">PS1</strain>
    </source>
</reference>
<gene>
    <name evidence="5" type="ORF">W908_01075</name>
</gene>
<keyword evidence="3" id="KW-0804">Transcription</keyword>
<dbReference type="SMART" id="SM00866">
    <property type="entry name" value="UTRA"/>
    <property type="match status" value="1"/>
</dbReference>
<dbReference type="PROSITE" id="PS50949">
    <property type="entry name" value="HTH_GNTR"/>
    <property type="match status" value="1"/>
</dbReference>
<dbReference type="GO" id="GO:0003700">
    <property type="term" value="F:DNA-binding transcription factor activity"/>
    <property type="evidence" value="ECO:0007669"/>
    <property type="project" value="InterPro"/>
</dbReference>
<dbReference type="SMART" id="SM00345">
    <property type="entry name" value="HTH_GNTR"/>
    <property type="match status" value="1"/>
</dbReference>
<organism evidence="5 6">
    <name type="scientific">Candidatus Pseudothioglobus singularis PS1</name>
    <dbReference type="NCBI Taxonomy" id="1125411"/>
    <lineage>
        <taxon>Bacteria</taxon>
        <taxon>Pseudomonadati</taxon>
        <taxon>Pseudomonadota</taxon>
        <taxon>Gammaproteobacteria</taxon>
        <taxon>Candidatus Pseudothioglobaceae</taxon>
        <taxon>Candidatus Pseudothioglobus</taxon>
    </lineage>
</organism>
<dbReference type="InterPro" id="IPR028978">
    <property type="entry name" value="Chorismate_lyase_/UTRA_dom_sf"/>
</dbReference>
<dbReference type="STRING" id="1125411.W908_01075"/>
<dbReference type="InterPro" id="IPR000524">
    <property type="entry name" value="Tscrpt_reg_HTH_GntR"/>
</dbReference>
<dbReference type="GO" id="GO:0003677">
    <property type="term" value="F:DNA binding"/>
    <property type="evidence" value="ECO:0007669"/>
    <property type="project" value="UniProtKB-KW"/>
</dbReference>
<accession>A0A0M3T2C6</accession>
<dbReference type="Pfam" id="PF07702">
    <property type="entry name" value="UTRA"/>
    <property type="match status" value="1"/>
</dbReference>
<dbReference type="EMBL" id="CP006911">
    <property type="protein sequence ID" value="ALE02611.1"/>
    <property type="molecule type" value="Genomic_DNA"/>
</dbReference>
<dbReference type="InterPro" id="IPR050679">
    <property type="entry name" value="Bact_HTH_transcr_reg"/>
</dbReference>
<dbReference type="KEGG" id="tsn:W908_01075"/>
<keyword evidence="6" id="KW-1185">Reference proteome</keyword>
<dbReference type="InterPro" id="IPR036390">
    <property type="entry name" value="WH_DNA-bd_sf"/>
</dbReference>
<name>A0A0M3T2C6_9GAMM</name>
<dbReference type="AlphaFoldDB" id="A0A0M3T2C6"/>
<evidence type="ECO:0000259" key="4">
    <source>
        <dbReference type="PROSITE" id="PS50949"/>
    </source>
</evidence>
<dbReference type="PANTHER" id="PTHR44846:SF1">
    <property type="entry name" value="MANNOSYL-D-GLYCERATE TRANSPORT_METABOLISM SYSTEM REPRESSOR MNGR-RELATED"/>
    <property type="match status" value="1"/>
</dbReference>
<dbReference type="Gene3D" id="1.10.10.10">
    <property type="entry name" value="Winged helix-like DNA-binding domain superfamily/Winged helix DNA-binding domain"/>
    <property type="match status" value="1"/>
</dbReference>
<keyword evidence="1" id="KW-0805">Transcription regulation</keyword>
<dbReference type="CDD" id="cd07377">
    <property type="entry name" value="WHTH_GntR"/>
    <property type="match status" value="1"/>
</dbReference>
<dbReference type="SUPFAM" id="SSF46785">
    <property type="entry name" value="Winged helix' DNA-binding domain"/>
    <property type="match status" value="1"/>
</dbReference>
<feature type="domain" description="HTH gntR-type" evidence="4">
    <location>
        <begin position="16"/>
        <end position="84"/>
    </location>
</feature>
<evidence type="ECO:0000313" key="6">
    <source>
        <dbReference type="Proteomes" id="UP000068905"/>
    </source>
</evidence>
<sequence>MSITDLKFDIDRDSKTPLWLQIRNELFNCLYRDELRPGQLIPNEKTLVELFQVSIGTIRKAVGVLEKEGFLIRKQGLGTFVFQHDNSSFLFEYFHFALNGTEKQESPTVEFISFETKKASKAEAESLNIPTGSAIYRIYNKLGLNKKFYIVDKIIISQDKFPGLNEEIFKNRANTIYNLYQNKFNIFITNCSEKLKAITSNEKISKLLNIELGSPILKIDRIGQTYHNETIEIRTSYVHTSDIEYIHSQNSTFGESL</sequence>
<dbReference type="RefSeq" id="WP_053819603.1">
    <property type="nucleotide sequence ID" value="NZ_CP006911.1"/>
</dbReference>
<dbReference type="Pfam" id="PF00392">
    <property type="entry name" value="GntR"/>
    <property type="match status" value="1"/>
</dbReference>
<protein>
    <recommendedName>
        <fullName evidence="4">HTH gntR-type domain-containing protein</fullName>
    </recommendedName>
</protein>
<evidence type="ECO:0000313" key="5">
    <source>
        <dbReference type="EMBL" id="ALE02611.1"/>
    </source>
</evidence>
<evidence type="ECO:0000256" key="2">
    <source>
        <dbReference type="ARBA" id="ARBA00023125"/>
    </source>
</evidence>
<dbReference type="Proteomes" id="UP000068905">
    <property type="component" value="Chromosome"/>
</dbReference>
<dbReference type="GO" id="GO:0045892">
    <property type="term" value="P:negative regulation of DNA-templated transcription"/>
    <property type="evidence" value="ECO:0007669"/>
    <property type="project" value="TreeGrafter"/>
</dbReference>
<dbReference type="Gene3D" id="3.40.1410.10">
    <property type="entry name" value="Chorismate lyase-like"/>
    <property type="match status" value="1"/>
</dbReference>